<dbReference type="Proteomes" id="UP000682782">
    <property type="component" value="Chromosome"/>
</dbReference>
<evidence type="ECO:0000313" key="2">
    <source>
        <dbReference type="Proteomes" id="UP000682782"/>
    </source>
</evidence>
<evidence type="ECO:0000313" key="1">
    <source>
        <dbReference type="EMBL" id="QUC67553.1"/>
    </source>
</evidence>
<gene>
    <name evidence="1" type="ORF">JYE49_02300</name>
</gene>
<name>A0AC61NLS1_9FIRM</name>
<sequence>METQVSRKTGIRFLEYALIAFAGLGLEVLLWIVLEPMLYGCPSNEWSTFQNISHWILTCICWGAVFFFLAKQAKKECGYDLFAPQEKVKPWQWAVVAVLFVLMLVYSWYDWNGSKVVKEFRYNGWLKFIFQYIYYVFETGLVYLLIVFGQKAFEACFHQGNRTMIPYGGLLAGLTWGLAHILTKGSVTGGLALLLVSVFYGLTWLLLNRDIRKAFPVLFLMFVL</sequence>
<keyword evidence="2" id="KW-1185">Reference proteome</keyword>
<proteinExistence type="predicted"/>
<protein>
    <submittedName>
        <fullName evidence="1">Uncharacterized protein</fullName>
    </submittedName>
</protein>
<dbReference type="EMBL" id="CP068393">
    <property type="protein sequence ID" value="QUC67553.1"/>
    <property type="molecule type" value="Genomic_DNA"/>
</dbReference>
<reference evidence="1" key="1">
    <citation type="submission" date="2021-01" db="EMBL/GenBank/DDBJ databases">
        <title>Complete genome sequence of Clostridiales bacterium R-7.</title>
        <authorList>
            <person name="Mahoney-Kurpe S.C."/>
            <person name="Palevich N."/>
            <person name="Koike S."/>
            <person name="Moon C.D."/>
            <person name="Attwood G.T."/>
        </authorList>
    </citation>
    <scope>NUCLEOTIDE SEQUENCE</scope>
    <source>
        <strain evidence="1">R-7</strain>
    </source>
</reference>
<accession>A0AC61NLS1</accession>
<organism evidence="1 2">
    <name type="scientific">Aristaeella hokkaidonensis</name>
    <dbReference type="NCBI Taxonomy" id="3046382"/>
    <lineage>
        <taxon>Bacteria</taxon>
        <taxon>Bacillati</taxon>
        <taxon>Bacillota</taxon>
        <taxon>Clostridia</taxon>
        <taxon>Eubacteriales</taxon>
        <taxon>Aristaeellaceae</taxon>
        <taxon>Aristaeella</taxon>
    </lineage>
</organism>